<dbReference type="SUPFAM" id="SSF48264">
    <property type="entry name" value="Cytochrome P450"/>
    <property type="match status" value="1"/>
</dbReference>
<dbReference type="RefSeq" id="WP_088641855.1">
    <property type="nucleotide sequence ID" value="NZ_CBDRBW010000008.1"/>
</dbReference>
<reference evidence="3 4" key="1">
    <citation type="submission" date="2017-03" db="EMBL/GenBank/DDBJ databases">
        <title>Whole genome sequence of Micromonospora wenchangensis, isolated from mangrove soil.</title>
        <authorList>
            <person name="Yang H."/>
        </authorList>
    </citation>
    <scope>NUCLEOTIDE SEQUENCE [LARGE SCALE GENOMIC DNA]</scope>
    <source>
        <strain evidence="3 4">CCTCC AA 2012002</strain>
    </source>
</reference>
<gene>
    <name evidence="3" type="ORF">B5D80_01275</name>
</gene>
<keyword evidence="2" id="KW-0479">Metal-binding</keyword>
<dbReference type="PROSITE" id="PS00086">
    <property type="entry name" value="CYTOCHROME_P450"/>
    <property type="match status" value="1"/>
</dbReference>
<dbReference type="InterPro" id="IPR002397">
    <property type="entry name" value="Cyt_P450_B"/>
</dbReference>
<comment type="caution">
    <text evidence="3">The sequence shown here is derived from an EMBL/GenBank/DDBJ whole genome shotgun (WGS) entry which is preliminary data.</text>
</comment>
<dbReference type="GO" id="GO:0005506">
    <property type="term" value="F:iron ion binding"/>
    <property type="evidence" value="ECO:0007669"/>
    <property type="project" value="InterPro"/>
</dbReference>
<accession>A0A246RU43</accession>
<dbReference type="InterPro" id="IPR036396">
    <property type="entry name" value="Cyt_P450_sf"/>
</dbReference>
<dbReference type="GO" id="GO:0036199">
    <property type="term" value="F:cholest-4-en-3-one 26-monooxygenase activity"/>
    <property type="evidence" value="ECO:0007669"/>
    <property type="project" value="TreeGrafter"/>
</dbReference>
<dbReference type="InterPro" id="IPR001128">
    <property type="entry name" value="Cyt_P450"/>
</dbReference>
<evidence type="ECO:0000256" key="2">
    <source>
        <dbReference type="RuleBase" id="RU000461"/>
    </source>
</evidence>
<sequence length="400" mass="43016">MDLGDPDLYLDPGRFARWRRYAADDAVLWSDAGTSPGGFWSVFSLAGCRAVLAPKAAFTSEYGMMIGFDRDHPDKAGGGMLVVADGPRHTRLRSVIMPFLSRAMAESLEDTVRQEVRQLVADAVAAGGLDVAASLGPVIPASVVCRLLGVPATDRDMLIELTSHAFGGADSSFDRMPPDAAHSEMILYLADLVAERRRSPGDDLISALAGDPRFDLREVLLNCDNVLVGGNETTRHAIAGCFHALATAAGTLDRLRTDPDLVGPLVEEVIRWTSPAMHVLRVATEDVELPGQRVASGEAVVAWLPAANRDPRHFAAADEFRPGRPANHLGFGYGPHHCLGAALARLELRALLLALAEFVDSVSVVGEPVPLRSNLVHGYRHLQVRLEPVGRATNHREALS</sequence>
<evidence type="ECO:0000256" key="1">
    <source>
        <dbReference type="ARBA" id="ARBA00010617"/>
    </source>
</evidence>
<evidence type="ECO:0000313" key="4">
    <source>
        <dbReference type="Proteomes" id="UP000197174"/>
    </source>
</evidence>
<dbReference type="Proteomes" id="UP000197174">
    <property type="component" value="Unassembled WGS sequence"/>
</dbReference>
<organism evidence="3 4">
    <name type="scientific">Micromonospora wenchangensis</name>
    <dbReference type="NCBI Taxonomy" id="1185415"/>
    <lineage>
        <taxon>Bacteria</taxon>
        <taxon>Bacillati</taxon>
        <taxon>Actinomycetota</taxon>
        <taxon>Actinomycetes</taxon>
        <taxon>Micromonosporales</taxon>
        <taxon>Micromonosporaceae</taxon>
        <taxon>Micromonospora</taxon>
    </lineage>
</organism>
<keyword evidence="2" id="KW-0349">Heme</keyword>
<dbReference type="Gene3D" id="1.10.630.10">
    <property type="entry name" value="Cytochrome P450"/>
    <property type="match status" value="1"/>
</dbReference>
<dbReference type="InterPro" id="IPR017972">
    <property type="entry name" value="Cyt_P450_CS"/>
</dbReference>
<evidence type="ECO:0000313" key="3">
    <source>
        <dbReference type="EMBL" id="OWV13780.1"/>
    </source>
</evidence>
<keyword evidence="2" id="KW-0503">Monooxygenase</keyword>
<dbReference type="GO" id="GO:0008395">
    <property type="term" value="F:steroid hydroxylase activity"/>
    <property type="evidence" value="ECO:0007669"/>
    <property type="project" value="TreeGrafter"/>
</dbReference>
<name>A0A246RU43_9ACTN</name>
<dbReference type="PANTHER" id="PTHR46696">
    <property type="entry name" value="P450, PUTATIVE (EUROFUNG)-RELATED"/>
    <property type="match status" value="1"/>
</dbReference>
<keyword evidence="2" id="KW-0560">Oxidoreductase</keyword>
<keyword evidence="4" id="KW-1185">Reference proteome</keyword>
<dbReference type="AlphaFoldDB" id="A0A246RU43"/>
<dbReference type="PANTHER" id="PTHR46696:SF4">
    <property type="entry name" value="BIOTIN BIOSYNTHESIS CYTOCHROME P450"/>
    <property type="match status" value="1"/>
</dbReference>
<keyword evidence="2" id="KW-0408">Iron</keyword>
<dbReference type="EMBL" id="MZMV01000001">
    <property type="protein sequence ID" value="OWV13780.1"/>
    <property type="molecule type" value="Genomic_DNA"/>
</dbReference>
<dbReference type="PRINTS" id="PR00359">
    <property type="entry name" value="BP450"/>
</dbReference>
<dbReference type="Pfam" id="PF00067">
    <property type="entry name" value="p450"/>
    <property type="match status" value="1"/>
</dbReference>
<dbReference type="GO" id="GO:0006707">
    <property type="term" value="P:cholesterol catabolic process"/>
    <property type="evidence" value="ECO:0007669"/>
    <property type="project" value="TreeGrafter"/>
</dbReference>
<comment type="similarity">
    <text evidence="1 2">Belongs to the cytochrome P450 family.</text>
</comment>
<protein>
    <submittedName>
        <fullName evidence="3">NikQ protein</fullName>
    </submittedName>
</protein>
<proteinExistence type="inferred from homology"/>
<dbReference type="OrthoDB" id="4156795at2"/>
<dbReference type="GO" id="GO:0020037">
    <property type="term" value="F:heme binding"/>
    <property type="evidence" value="ECO:0007669"/>
    <property type="project" value="InterPro"/>
</dbReference>